<comment type="subunit">
    <text evidence="9">The complex comprises the extracytoplasmic solute receptor protein and the two transmembrane proteins.</text>
</comment>
<dbReference type="PANTHER" id="PTHR35011:SF4">
    <property type="entry name" value="SLL1102 PROTEIN"/>
    <property type="match status" value="1"/>
</dbReference>
<protein>
    <recommendedName>
        <fullName evidence="9">TRAP transporter small permease protein</fullName>
    </recommendedName>
</protein>
<dbReference type="EMBL" id="KT997805">
    <property type="protein sequence ID" value="ANO58312.1"/>
    <property type="molecule type" value="Genomic_DNA"/>
</dbReference>
<comment type="function">
    <text evidence="9">Part of the tripartite ATP-independent periplasmic (TRAP) transport system.</text>
</comment>
<evidence type="ECO:0000256" key="2">
    <source>
        <dbReference type="ARBA" id="ARBA00022448"/>
    </source>
</evidence>
<evidence type="ECO:0000256" key="9">
    <source>
        <dbReference type="RuleBase" id="RU369079"/>
    </source>
</evidence>
<evidence type="ECO:0000256" key="3">
    <source>
        <dbReference type="ARBA" id="ARBA00022475"/>
    </source>
</evidence>
<feature type="transmembrane region" description="Helical" evidence="9">
    <location>
        <begin position="134"/>
        <end position="158"/>
    </location>
</feature>
<evidence type="ECO:0000256" key="6">
    <source>
        <dbReference type="ARBA" id="ARBA00022989"/>
    </source>
</evidence>
<evidence type="ECO:0000256" key="5">
    <source>
        <dbReference type="ARBA" id="ARBA00022692"/>
    </source>
</evidence>
<feature type="transmembrane region" description="Helical" evidence="9">
    <location>
        <begin position="22"/>
        <end position="44"/>
    </location>
</feature>
<comment type="similarity">
    <text evidence="8 9">Belongs to the TRAP transporter small permease family.</text>
</comment>
<reference evidence="11" key="1">
    <citation type="submission" date="2015-11" db="EMBL/GenBank/DDBJ databases">
        <title>Genomes of Abundant and Widespread Viruses from the Deep Ocean.</title>
        <authorList>
            <person name="Mizuno C.M."/>
            <person name="Ghai R."/>
            <person name="Saghai A."/>
            <person name="Lopez-Garcia P."/>
            <person name="Rodriguez-Valera F."/>
        </authorList>
    </citation>
    <scope>NUCLEOTIDE SEQUENCE</scope>
</reference>
<evidence type="ECO:0000256" key="1">
    <source>
        <dbReference type="ARBA" id="ARBA00004429"/>
    </source>
</evidence>
<evidence type="ECO:0000256" key="8">
    <source>
        <dbReference type="ARBA" id="ARBA00038436"/>
    </source>
</evidence>
<organism evidence="11">
    <name type="scientific">uncultured Alphaproteobacteria bacterium</name>
    <dbReference type="NCBI Taxonomy" id="91750"/>
    <lineage>
        <taxon>Bacteria</taxon>
        <taxon>Pseudomonadati</taxon>
        <taxon>Pseudomonadota</taxon>
        <taxon>Alphaproteobacteria</taxon>
        <taxon>environmental samples</taxon>
    </lineage>
</organism>
<keyword evidence="3" id="KW-1003">Cell membrane</keyword>
<evidence type="ECO:0000256" key="4">
    <source>
        <dbReference type="ARBA" id="ARBA00022519"/>
    </source>
</evidence>
<keyword evidence="2 9" id="KW-0813">Transport</keyword>
<evidence type="ECO:0000259" key="10">
    <source>
        <dbReference type="Pfam" id="PF04290"/>
    </source>
</evidence>
<comment type="subcellular location">
    <subcellularLocation>
        <location evidence="1 9">Cell inner membrane</location>
        <topology evidence="1 9">Multi-pass membrane protein</topology>
    </subcellularLocation>
</comment>
<name>A0A1B0Z2J9_9PROT</name>
<dbReference type="Pfam" id="PF04290">
    <property type="entry name" value="DctQ"/>
    <property type="match status" value="1"/>
</dbReference>
<proteinExistence type="inferred from homology"/>
<evidence type="ECO:0000256" key="7">
    <source>
        <dbReference type="ARBA" id="ARBA00023136"/>
    </source>
</evidence>
<keyword evidence="6 9" id="KW-1133">Transmembrane helix</keyword>
<dbReference type="EMBL" id="KT997875">
    <property type="protein sequence ID" value="ANO58384.1"/>
    <property type="molecule type" value="Genomic_DNA"/>
</dbReference>
<dbReference type="InterPro" id="IPR007387">
    <property type="entry name" value="TRAP_DctQ"/>
</dbReference>
<feature type="transmembrane region" description="Helical" evidence="9">
    <location>
        <begin position="50"/>
        <end position="73"/>
    </location>
</feature>
<dbReference type="InterPro" id="IPR055348">
    <property type="entry name" value="DctQ"/>
</dbReference>
<keyword evidence="5 9" id="KW-0812">Transmembrane</keyword>
<dbReference type="PANTHER" id="PTHR35011">
    <property type="entry name" value="2,3-DIKETO-L-GULONATE TRAP TRANSPORTER SMALL PERMEASE PROTEIN YIAM"/>
    <property type="match status" value="1"/>
</dbReference>
<keyword evidence="4 9" id="KW-0997">Cell inner membrane</keyword>
<feature type="domain" description="Tripartite ATP-independent periplasmic transporters DctQ component" evidence="10">
    <location>
        <begin position="30"/>
        <end position="161"/>
    </location>
</feature>
<dbReference type="AlphaFoldDB" id="A0A1B0Z2J9"/>
<keyword evidence="7 9" id="KW-0472">Membrane</keyword>
<dbReference type="GO" id="GO:0022857">
    <property type="term" value="F:transmembrane transporter activity"/>
    <property type="evidence" value="ECO:0007669"/>
    <property type="project" value="UniProtKB-UniRule"/>
</dbReference>
<accession>A0A1B0Z2J9</accession>
<evidence type="ECO:0000313" key="11">
    <source>
        <dbReference type="EMBL" id="ANO58384.1"/>
    </source>
</evidence>
<dbReference type="GO" id="GO:0005886">
    <property type="term" value="C:plasma membrane"/>
    <property type="evidence" value="ECO:0007669"/>
    <property type="project" value="UniProtKB-SubCell"/>
</dbReference>
<feature type="transmembrane region" description="Helical" evidence="9">
    <location>
        <begin position="94"/>
        <end position="114"/>
    </location>
</feature>
<sequence length="170" mass="19797">MPKIIIQYIKIVDLVCTKVGRFTMYTVFLMMGILVLSFVTRNIINLPMIWIIEMAQFTMTGYYFLGGGYSLLTDDHVRMDLFYGRFSERGKAKIDVFTSFFLVFYLITLLIGSISSVTYTIETKQKLFTAWAPYVWPIKVLMLIGILLMLLQAFSMFFKDIAKIRKNKIN</sequence>